<evidence type="ECO:0000313" key="2">
    <source>
        <dbReference type="Proteomes" id="UP000051673"/>
    </source>
</evidence>
<dbReference type="OrthoDB" id="3233189at2"/>
<dbReference type="Pfam" id="PF10078">
    <property type="entry name" value="DUF2316"/>
    <property type="match status" value="1"/>
</dbReference>
<dbReference type="InterPro" id="IPR018757">
    <property type="entry name" value="DUF2316"/>
</dbReference>
<dbReference type="STRING" id="1620.IV67_GL000385"/>
<gene>
    <name evidence="1" type="ORF">IV67_GL000385</name>
</gene>
<dbReference type="Proteomes" id="UP000051673">
    <property type="component" value="Unassembled WGS sequence"/>
</dbReference>
<accession>A0A0R2JPS8</accession>
<reference evidence="1 2" key="1">
    <citation type="journal article" date="2015" name="Genome Announc.">
        <title>Expanding the biotechnology potential of lactobacilli through comparative genomics of 213 strains and associated genera.</title>
        <authorList>
            <person name="Sun Z."/>
            <person name="Harris H.M."/>
            <person name="McCann A."/>
            <person name="Guo C."/>
            <person name="Argimon S."/>
            <person name="Zhang W."/>
            <person name="Yang X."/>
            <person name="Jeffery I.B."/>
            <person name="Cooney J.C."/>
            <person name="Kagawa T.F."/>
            <person name="Liu W."/>
            <person name="Song Y."/>
            <person name="Salvetti E."/>
            <person name="Wrobel A."/>
            <person name="Rasinkangas P."/>
            <person name="Parkhill J."/>
            <person name="Rea M.C."/>
            <person name="O'Sullivan O."/>
            <person name="Ritari J."/>
            <person name="Douillard F.P."/>
            <person name="Paul Ross R."/>
            <person name="Yang R."/>
            <person name="Briner A.E."/>
            <person name="Felis G.E."/>
            <person name="de Vos W.M."/>
            <person name="Barrangou R."/>
            <person name="Klaenhammer T.R."/>
            <person name="Caufield P.W."/>
            <person name="Cui Y."/>
            <person name="Zhang H."/>
            <person name="O'Toole P.W."/>
        </authorList>
    </citation>
    <scope>NUCLEOTIDE SEQUENCE [LARGE SCALE GENOMIC DNA]</scope>
    <source>
        <strain evidence="1 2">DSM 20014</strain>
    </source>
</reference>
<dbReference type="RefSeq" id="WP_057787646.1">
    <property type="nucleotide sequence ID" value="NZ_CBDALJ010000024.1"/>
</dbReference>
<dbReference type="PATRIC" id="fig|1620.3.peg.390"/>
<comment type="caution">
    <text evidence="1">The sequence shown here is derived from an EMBL/GenBank/DDBJ whole genome shotgun (WGS) entry which is preliminary data.</text>
</comment>
<dbReference type="AlphaFoldDB" id="A0A0R2JPS8"/>
<evidence type="ECO:0008006" key="3">
    <source>
        <dbReference type="Google" id="ProtNLM"/>
    </source>
</evidence>
<name>A0A0R2JPS8_9LACO</name>
<evidence type="ECO:0000313" key="1">
    <source>
        <dbReference type="EMBL" id="KRN76876.1"/>
    </source>
</evidence>
<organism evidence="1 2">
    <name type="scientific">Weissella minor</name>
    <dbReference type="NCBI Taxonomy" id="1620"/>
    <lineage>
        <taxon>Bacteria</taxon>
        <taxon>Bacillati</taxon>
        <taxon>Bacillota</taxon>
        <taxon>Bacilli</taxon>
        <taxon>Lactobacillales</taxon>
        <taxon>Lactobacillaceae</taxon>
        <taxon>Weissella</taxon>
    </lineage>
</organism>
<keyword evidence="2" id="KW-1185">Reference proteome</keyword>
<sequence length="103" mass="11963">MSLNAQEMENTRYELAENFRRTGLTEQQVADDLGISLTKLQNVMTLNQRSLEDPWILRNYLLEKVEENGEMVVPFSALAGDWHRHWFLNSRKIDSGKMSSGDF</sequence>
<proteinExistence type="predicted"/>
<dbReference type="EMBL" id="JQCD01000024">
    <property type="protein sequence ID" value="KRN76876.1"/>
    <property type="molecule type" value="Genomic_DNA"/>
</dbReference>
<protein>
    <recommendedName>
        <fullName evidence="3">DUF2316 family protein</fullName>
    </recommendedName>
</protein>